<protein>
    <recommendedName>
        <fullName evidence="1">F-box domain-containing protein</fullName>
    </recommendedName>
</protein>
<dbReference type="Gene3D" id="1.20.1280.50">
    <property type="match status" value="1"/>
</dbReference>
<dbReference type="AlphaFoldDB" id="A0AAW0GFL7"/>
<proteinExistence type="predicted"/>
<keyword evidence="3" id="KW-1185">Reference proteome</keyword>
<reference evidence="2 3" key="1">
    <citation type="submission" date="2022-09" db="EMBL/GenBank/DDBJ databases">
        <authorList>
            <person name="Palmer J.M."/>
        </authorList>
    </citation>
    <scope>NUCLEOTIDE SEQUENCE [LARGE SCALE GENOMIC DNA]</scope>
    <source>
        <strain evidence="2 3">DSM 7382</strain>
    </source>
</reference>
<organism evidence="2 3">
    <name type="scientific">Cerrena zonata</name>
    <dbReference type="NCBI Taxonomy" id="2478898"/>
    <lineage>
        <taxon>Eukaryota</taxon>
        <taxon>Fungi</taxon>
        <taxon>Dikarya</taxon>
        <taxon>Basidiomycota</taxon>
        <taxon>Agaricomycotina</taxon>
        <taxon>Agaricomycetes</taxon>
        <taxon>Polyporales</taxon>
        <taxon>Cerrenaceae</taxon>
        <taxon>Cerrena</taxon>
    </lineage>
</organism>
<evidence type="ECO:0000259" key="1">
    <source>
        <dbReference type="PROSITE" id="PS50181"/>
    </source>
</evidence>
<dbReference type="SUPFAM" id="SSF81383">
    <property type="entry name" value="F-box domain"/>
    <property type="match status" value="1"/>
</dbReference>
<dbReference type="InterPro" id="IPR036047">
    <property type="entry name" value="F-box-like_dom_sf"/>
</dbReference>
<dbReference type="Proteomes" id="UP001385951">
    <property type="component" value="Unassembled WGS sequence"/>
</dbReference>
<dbReference type="PROSITE" id="PS50181">
    <property type="entry name" value="FBOX"/>
    <property type="match status" value="1"/>
</dbReference>
<sequence length="513" mass="58429">MTSLSHLPTELIALILTHLPVIDLIRCQQVSLLLRALVKTNANLQYKISLALACMEDAQTSTRPSREKLKELCSFQRLWTRNSKFEAQVVNSVVPYNDHMNLAQDTMVQGLGMRTLKFTRLSCELTKEPEKAWEVNLDFDIIEFAFDPDEGLLIAIEAKDNKCYVRFLDMNTGKGHKDASKDSVYMGEFGFEQENQMPLDADILVLEMWSCRNTVLILANWMSAEREVFRLVTWDWHTGAKLLELQPGLPGMGEHFICSVSCLTPELVLLGLIEGSPGSQKAFIKAVDLTLGAEAYSQAFTFEFPPLNSNMADLGIWRNVPTTPSRRSVHHNYLPFQCTQEDAAISFGLFLDRAEFENQGEFHFVIPTSKFLQCIEKAKLSDSRTIKWRGWIPHNCRLFEVNGAWDVAGCRSLCQNDRHLQVMNFSQSAVRFYQSFPDGSLTLVDDESEVAGPYWKHPIRTTLPYLAHEIPLPDETEYDMMYCGSDTIFLCNEQTTMCLRPQYQQNSLSARVV</sequence>
<dbReference type="CDD" id="cd09917">
    <property type="entry name" value="F-box_SF"/>
    <property type="match status" value="1"/>
</dbReference>
<name>A0AAW0GFL7_9APHY</name>
<dbReference type="InterPro" id="IPR001810">
    <property type="entry name" value="F-box_dom"/>
</dbReference>
<dbReference type="SMART" id="SM00256">
    <property type="entry name" value="FBOX"/>
    <property type="match status" value="1"/>
</dbReference>
<feature type="domain" description="F-box" evidence="1">
    <location>
        <begin position="1"/>
        <end position="49"/>
    </location>
</feature>
<gene>
    <name evidence="2" type="ORF">QCA50_004925</name>
</gene>
<evidence type="ECO:0000313" key="3">
    <source>
        <dbReference type="Proteomes" id="UP001385951"/>
    </source>
</evidence>
<evidence type="ECO:0000313" key="2">
    <source>
        <dbReference type="EMBL" id="KAK7691526.1"/>
    </source>
</evidence>
<dbReference type="EMBL" id="JASBNA010000005">
    <property type="protein sequence ID" value="KAK7691526.1"/>
    <property type="molecule type" value="Genomic_DNA"/>
</dbReference>
<accession>A0AAW0GFL7</accession>
<dbReference type="Pfam" id="PF00646">
    <property type="entry name" value="F-box"/>
    <property type="match status" value="1"/>
</dbReference>
<comment type="caution">
    <text evidence="2">The sequence shown here is derived from an EMBL/GenBank/DDBJ whole genome shotgun (WGS) entry which is preliminary data.</text>
</comment>